<dbReference type="SUPFAM" id="SSF46689">
    <property type="entry name" value="Homeodomain-like"/>
    <property type="match status" value="2"/>
</dbReference>
<evidence type="ECO:0000256" key="1">
    <source>
        <dbReference type="ARBA" id="ARBA00023015"/>
    </source>
</evidence>
<dbReference type="InterPro" id="IPR052158">
    <property type="entry name" value="INH-QAR"/>
</dbReference>
<dbReference type="Gene3D" id="3.40.50.880">
    <property type="match status" value="1"/>
</dbReference>
<evidence type="ECO:0000256" key="2">
    <source>
        <dbReference type="ARBA" id="ARBA00023125"/>
    </source>
</evidence>
<dbReference type="Gene3D" id="1.10.10.60">
    <property type="entry name" value="Homeodomain-like"/>
    <property type="match status" value="1"/>
</dbReference>
<dbReference type="InterPro" id="IPR009057">
    <property type="entry name" value="Homeodomain-like_sf"/>
</dbReference>
<dbReference type="InterPro" id="IPR002818">
    <property type="entry name" value="DJ-1/PfpI"/>
</dbReference>
<dbReference type="PROSITE" id="PS01124">
    <property type="entry name" value="HTH_ARAC_FAMILY_2"/>
    <property type="match status" value="1"/>
</dbReference>
<dbReference type="Proteomes" id="UP001058098">
    <property type="component" value="Chromosome"/>
</dbReference>
<dbReference type="RefSeq" id="WP_258118930.1">
    <property type="nucleotide sequence ID" value="NZ_CP062229.1"/>
</dbReference>
<dbReference type="CDD" id="cd03136">
    <property type="entry name" value="GATase1_AraC_ArgR_like"/>
    <property type="match status" value="1"/>
</dbReference>
<dbReference type="EMBL" id="CP062229">
    <property type="protein sequence ID" value="UVC14598.1"/>
    <property type="molecule type" value="Genomic_DNA"/>
</dbReference>
<evidence type="ECO:0000259" key="4">
    <source>
        <dbReference type="PROSITE" id="PS01124"/>
    </source>
</evidence>
<organism evidence="5 6">
    <name type="scientific">Mesorhizobium onobrychidis</name>
    <dbReference type="NCBI Taxonomy" id="2775404"/>
    <lineage>
        <taxon>Bacteria</taxon>
        <taxon>Pseudomonadati</taxon>
        <taxon>Pseudomonadota</taxon>
        <taxon>Alphaproteobacteria</taxon>
        <taxon>Hyphomicrobiales</taxon>
        <taxon>Phyllobacteriaceae</taxon>
        <taxon>Mesorhizobium</taxon>
    </lineage>
</organism>
<dbReference type="PANTHER" id="PTHR43130">
    <property type="entry name" value="ARAC-FAMILY TRANSCRIPTIONAL REGULATOR"/>
    <property type="match status" value="1"/>
</dbReference>
<dbReference type="PANTHER" id="PTHR43130:SF3">
    <property type="entry name" value="HTH-TYPE TRANSCRIPTIONAL REGULATOR RV1931C"/>
    <property type="match status" value="1"/>
</dbReference>
<keyword evidence="1" id="KW-0805">Transcription regulation</keyword>
<dbReference type="SUPFAM" id="SSF52317">
    <property type="entry name" value="Class I glutamine amidotransferase-like"/>
    <property type="match status" value="1"/>
</dbReference>
<dbReference type="Pfam" id="PF01965">
    <property type="entry name" value="DJ-1_PfpI"/>
    <property type="match status" value="1"/>
</dbReference>
<dbReference type="SMART" id="SM00342">
    <property type="entry name" value="HTH_ARAC"/>
    <property type="match status" value="1"/>
</dbReference>
<dbReference type="Pfam" id="PF12833">
    <property type="entry name" value="HTH_18"/>
    <property type="match status" value="1"/>
</dbReference>
<reference evidence="5" key="1">
    <citation type="submission" date="2020-09" db="EMBL/GenBank/DDBJ databases">
        <title>Rhizobia associated with sainfoin plants.</title>
        <authorList>
            <person name="Asharfi S."/>
            <person name="Kuzmanovic N."/>
            <person name="Bunk B."/>
            <person name="Sproeer C."/>
            <person name="Becker M."/>
            <person name="Thuenen T."/>
        </authorList>
    </citation>
    <scope>NUCLEOTIDE SEQUENCE</scope>
    <source>
        <strain evidence="5">OM4</strain>
    </source>
</reference>
<protein>
    <submittedName>
        <fullName evidence="5">GlxA family transcriptional regulator</fullName>
    </submittedName>
</protein>
<name>A0ABY5QU95_9HYPH</name>
<dbReference type="InterPro" id="IPR029062">
    <property type="entry name" value="Class_I_gatase-like"/>
</dbReference>
<proteinExistence type="predicted"/>
<keyword evidence="3" id="KW-0804">Transcription</keyword>
<dbReference type="InterPro" id="IPR020449">
    <property type="entry name" value="Tscrpt_reg_AraC-type_HTH"/>
</dbReference>
<gene>
    <name evidence="5" type="ORF">IHQ72_28875</name>
</gene>
<keyword evidence="6" id="KW-1185">Reference proteome</keyword>
<dbReference type="PRINTS" id="PR00032">
    <property type="entry name" value="HTHARAC"/>
</dbReference>
<accession>A0ABY5QU95</accession>
<evidence type="ECO:0000313" key="6">
    <source>
        <dbReference type="Proteomes" id="UP001058098"/>
    </source>
</evidence>
<feature type="domain" description="HTH araC/xylS-type" evidence="4">
    <location>
        <begin position="246"/>
        <end position="343"/>
    </location>
</feature>
<evidence type="ECO:0000313" key="5">
    <source>
        <dbReference type="EMBL" id="UVC14598.1"/>
    </source>
</evidence>
<dbReference type="InterPro" id="IPR018060">
    <property type="entry name" value="HTH_AraC"/>
</dbReference>
<keyword evidence="2" id="KW-0238">DNA-binding</keyword>
<dbReference type="PROSITE" id="PS00041">
    <property type="entry name" value="HTH_ARAC_FAMILY_1"/>
    <property type="match status" value="1"/>
</dbReference>
<dbReference type="InterPro" id="IPR018062">
    <property type="entry name" value="HTH_AraC-typ_CS"/>
</dbReference>
<evidence type="ECO:0000256" key="3">
    <source>
        <dbReference type="ARBA" id="ARBA00023163"/>
    </source>
</evidence>
<sequence length="343" mass="37781">MNAPFSAGDRSRIVGWNPNRQVIDTQDVYRLVILALPGFSQLGLSSFVEPLRLANSISGRSSFEWTIASPDGQPVECASGFILSVGSNFSGTGECIQSGKGPSMVIVCAGEWVQKQMSTSLTKILRLCKRHGVPIAALGTATWLLAESGLLDDTACTIHWDKRAALSEKFGRLQVTDQLFVRDPHLLTCAGEFASFDLVMELISERLGRDIALAVCRHTTAGHWRPASDRQWTVNAGETGICKALADVIRIMEEHIEDPLPLRYIAKCVGRSQRQIERLFQRSIASSPMRFYLHLRLSRAKRLIEQTELPVVEIAIACGFASASHFSKCFRQTFGANPSACRS</sequence>